<organism evidence="2 3">
    <name type="scientific">Trachymyrmex septentrionalis</name>
    <dbReference type="NCBI Taxonomy" id="34720"/>
    <lineage>
        <taxon>Eukaryota</taxon>
        <taxon>Metazoa</taxon>
        <taxon>Ecdysozoa</taxon>
        <taxon>Arthropoda</taxon>
        <taxon>Hexapoda</taxon>
        <taxon>Insecta</taxon>
        <taxon>Pterygota</taxon>
        <taxon>Neoptera</taxon>
        <taxon>Endopterygota</taxon>
        <taxon>Hymenoptera</taxon>
        <taxon>Apocrita</taxon>
        <taxon>Aculeata</taxon>
        <taxon>Formicoidea</taxon>
        <taxon>Formicidae</taxon>
        <taxon>Myrmicinae</taxon>
        <taxon>Trachymyrmex</taxon>
    </lineage>
</organism>
<feature type="transmembrane region" description="Helical" evidence="1">
    <location>
        <begin position="225"/>
        <end position="247"/>
    </location>
</feature>
<protein>
    <submittedName>
        <fullName evidence="2">Uncharacterized protein</fullName>
    </submittedName>
</protein>
<sequence>MFTGDASFSGTSSSGLFVAVMTASSLVIPFCNTLASLDNRFVTVVEVVLDVDFDVRVFFVGEVAEAFPDDFPVDVRVFAMPVAVPIGTEERALVLGTDAPEREICLLTVSLLCLSINGDFPVAVIVLLSRGLVVPPEVGAVLGRDAPLTPVVGCFNVDADLVAKVADMGLGFDVTLDVDVFVAVDVLTSVFAVVLVVVVLTVVLAGFVVAGLLANFVSPLTVDFFSIDAGVLTFNEVVVVVVVFGLVADRGEALVLVAVVLLGSTVVFVVVVLPLALETVVLVDPSNCLGRVAVLVAVFFKVNCDAGKDVVVVRMVVLIALEGEVGDFVAAFVVVFVTVVFVGRFALVVVVVFAFELAMTTAAAVATTAASTDTCATSVSFDLSIVAISSRTSTVFCNSTISSCFGGIFSEVISSFNTSSSTLADTNSAAFSSICSCLIDSLVSIVIGTDSSNIWFSCCSSSSIKLNLCIESDGINSVVLSGLKSLLSLSLSSLHNFSISSCFLLSKKESSLYTSQLKFSVCNIAFSVLQ</sequence>
<evidence type="ECO:0000313" key="3">
    <source>
        <dbReference type="Proteomes" id="UP000078541"/>
    </source>
</evidence>
<name>A0A195FJM2_9HYME</name>
<dbReference type="Proteomes" id="UP000078541">
    <property type="component" value="Unassembled WGS sequence"/>
</dbReference>
<accession>A0A195FJM2</accession>
<reference evidence="2 3" key="1">
    <citation type="submission" date="2016-03" db="EMBL/GenBank/DDBJ databases">
        <title>Trachymyrmex septentrionalis WGS genome.</title>
        <authorList>
            <person name="Nygaard S."/>
            <person name="Hu H."/>
            <person name="Boomsma J."/>
            <person name="Zhang G."/>
        </authorList>
    </citation>
    <scope>NUCLEOTIDE SEQUENCE [LARGE SCALE GENOMIC DNA]</scope>
    <source>
        <strain evidence="2">Tsep2-gDNA-1</strain>
        <tissue evidence="2">Whole body</tissue>
    </source>
</reference>
<proteinExistence type="predicted"/>
<keyword evidence="1" id="KW-0812">Transmembrane</keyword>
<feature type="transmembrane region" description="Helical" evidence="1">
    <location>
        <begin position="328"/>
        <end position="355"/>
    </location>
</feature>
<dbReference type="EMBL" id="KQ981523">
    <property type="protein sequence ID" value="KYN40457.1"/>
    <property type="molecule type" value="Genomic_DNA"/>
</dbReference>
<feature type="transmembrane region" description="Helical" evidence="1">
    <location>
        <begin position="254"/>
        <end position="277"/>
    </location>
</feature>
<feature type="transmembrane region" description="Helical" evidence="1">
    <location>
        <begin position="190"/>
        <end position="213"/>
    </location>
</feature>
<feature type="transmembrane region" description="Helical" evidence="1">
    <location>
        <begin position="12"/>
        <end position="31"/>
    </location>
</feature>
<evidence type="ECO:0000256" key="1">
    <source>
        <dbReference type="SAM" id="Phobius"/>
    </source>
</evidence>
<keyword evidence="1" id="KW-0472">Membrane</keyword>
<dbReference type="AlphaFoldDB" id="A0A195FJM2"/>
<keyword evidence="3" id="KW-1185">Reference proteome</keyword>
<evidence type="ECO:0000313" key="2">
    <source>
        <dbReference type="EMBL" id="KYN40457.1"/>
    </source>
</evidence>
<keyword evidence="1" id="KW-1133">Transmembrane helix</keyword>
<gene>
    <name evidence="2" type="ORF">ALC56_05402</name>
</gene>